<gene>
    <name evidence="2" type="ORF">C7455_101304</name>
</gene>
<dbReference type="EMBL" id="QGGW01000001">
    <property type="protein sequence ID" value="PWK62278.1"/>
    <property type="molecule type" value="Genomic_DNA"/>
</dbReference>
<feature type="signal peptide" evidence="1">
    <location>
        <begin position="1"/>
        <end position="32"/>
    </location>
</feature>
<comment type="caution">
    <text evidence="2">The sequence shown here is derived from an EMBL/GenBank/DDBJ whole genome shotgun (WGS) entry which is preliminary data.</text>
</comment>
<reference evidence="2 3" key="1">
    <citation type="submission" date="2018-05" db="EMBL/GenBank/DDBJ databases">
        <title>Genomic Encyclopedia of Type Strains, Phase IV (KMG-IV): sequencing the most valuable type-strain genomes for metagenomic binning, comparative biology and taxonomic classification.</title>
        <authorList>
            <person name="Goeker M."/>
        </authorList>
    </citation>
    <scope>NUCLEOTIDE SEQUENCE [LARGE SCALE GENOMIC DNA]</scope>
    <source>
        <strain evidence="2 3">DSM 16097</strain>
    </source>
</reference>
<dbReference type="AlphaFoldDB" id="A0A316GNP6"/>
<keyword evidence="3" id="KW-1185">Reference proteome</keyword>
<name>A0A316GNP6_9RHOB</name>
<evidence type="ECO:0000313" key="2">
    <source>
        <dbReference type="EMBL" id="PWK62278.1"/>
    </source>
</evidence>
<evidence type="ECO:0000313" key="3">
    <source>
        <dbReference type="Proteomes" id="UP000245708"/>
    </source>
</evidence>
<feature type="chain" id="PRO_5016308197" evidence="1">
    <location>
        <begin position="33"/>
        <end position="76"/>
    </location>
</feature>
<accession>A0A316GNP6</accession>
<organism evidence="2 3">
    <name type="scientific">Roseicyclus mahoneyensis</name>
    <dbReference type="NCBI Taxonomy" id="164332"/>
    <lineage>
        <taxon>Bacteria</taxon>
        <taxon>Pseudomonadati</taxon>
        <taxon>Pseudomonadota</taxon>
        <taxon>Alphaproteobacteria</taxon>
        <taxon>Rhodobacterales</taxon>
        <taxon>Roseobacteraceae</taxon>
        <taxon>Roseicyclus</taxon>
    </lineage>
</organism>
<dbReference type="Proteomes" id="UP000245708">
    <property type="component" value="Unassembled WGS sequence"/>
</dbReference>
<protein>
    <submittedName>
        <fullName evidence="2">Uncharacterized protein</fullName>
    </submittedName>
</protein>
<keyword evidence="1" id="KW-0732">Signal</keyword>
<evidence type="ECO:0000256" key="1">
    <source>
        <dbReference type="SAM" id="SignalP"/>
    </source>
</evidence>
<proteinExistence type="predicted"/>
<sequence>MVDCAKGPTGVKRALVLGCVCVALNGCGSLVAADDPCATANRDVSFSVLMQNSISNVYNMCLENMRQEIVAEWGEQ</sequence>